<evidence type="ECO:0000256" key="1">
    <source>
        <dbReference type="SAM" id="MobiDB-lite"/>
    </source>
</evidence>
<dbReference type="VEuPathDB" id="VectorBase:AFAF012231"/>
<evidence type="ECO:0000313" key="3">
    <source>
        <dbReference type="EnsemblMetazoa" id="AFAF012231-PA"/>
    </source>
</evidence>
<reference evidence="4" key="1">
    <citation type="submission" date="2014-01" db="EMBL/GenBank/DDBJ databases">
        <title>The Genome Sequence of Anopheles farauti FAR1 (V2).</title>
        <authorList>
            <consortium name="The Broad Institute Genomics Platform"/>
            <person name="Neafsey D.E."/>
            <person name="Besansky N."/>
            <person name="Howell P."/>
            <person name="Walton C."/>
            <person name="Young S.K."/>
            <person name="Zeng Q."/>
            <person name="Gargeya S."/>
            <person name="Fitzgerald M."/>
            <person name="Haas B."/>
            <person name="Abouelleil A."/>
            <person name="Allen A.W."/>
            <person name="Alvarado L."/>
            <person name="Arachchi H.M."/>
            <person name="Berlin A.M."/>
            <person name="Chapman S.B."/>
            <person name="Gainer-Dewar J."/>
            <person name="Goldberg J."/>
            <person name="Griggs A."/>
            <person name="Gujja S."/>
            <person name="Hansen M."/>
            <person name="Howarth C."/>
            <person name="Imamovic A."/>
            <person name="Ireland A."/>
            <person name="Larimer J."/>
            <person name="McCowan C."/>
            <person name="Murphy C."/>
            <person name="Pearson M."/>
            <person name="Poon T.W."/>
            <person name="Priest M."/>
            <person name="Roberts A."/>
            <person name="Saif S."/>
            <person name="Shea T."/>
            <person name="Sisk P."/>
            <person name="Sykes S."/>
            <person name="Wortman J."/>
            <person name="Nusbaum C."/>
            <person name="Birren B."/>
        </authorList>
    </citation>
    <scope>NUCLEOTIDE SEQUENCE [LARGE SCALE GENOMIC DNA]</scope>
    <source>
        <strain evidence="4">FAR1</strain>
    </source>
</reference>
<evidence type="ECO:0000256" key="2">
    <source>
        <dbReference type="SAM" id="Phobius"/>
    </source>
</evidence>
<accession>A0A182QKT4</accession>
<dbReference type="AlphaFoldDB" id="A0A182QKT4"/>
<reference evidence="3" key="2">
    <citation type="submission" date="2020-05" db="UniProtKB">
        <authorList>
            <consortium name="EnsemblMetazoa"/>
        </authorList>
    </citation>
    <scope>IDENTIFICATION</scope>
    <source>
        <strain evidence="3">FAR1</strain>
    </source>
</reference>
<feature type="transmembrane region" description="Helical" evidence="2">
    <location>
        <begin position="651"/>
        <end position="672"/>
    </location>
</feature>
<protein>
    <submittedName>
        <fullName evidence="3">Uncharacterized protein</fullName>
    </submittedName>
</protein>
<keyword evidence="2" id="KW-0472">Membrane</keyword>
<keyword evidence="4" id="KW-1185">Reference proteome</keyword>
<dbReference type="Proteomes" id="UP000075886">
    <property type="component" value="Unassembled WGS sequence"/>
</dbReference>
<organism evidence="3 4">
    <name type="scientific">Anopheles farauti</name>
    <dbReference type="NCBI Taxonomy" id="69004"/>
    <lineage>
        <taxon>Eukaryota</taxon>
        <taxon>Metazoa</taxon>
        <taxon>Ecdysozoa</taxon>
        <taxon>Arthropoda</taxon>
        <taxon>Hexapoda</taxon>
        <taxon>Insecta</taxon>
        <taxon>Pterygota</taxon>
        <taxon>Neoptera</taxon>
        <taxon>Endopterygota</taxon>
        <taxon>Diptera</taxon>
        <taxon>Nematocera</taxon>
        <taxon>Culicoidea</taxon>
        <taxon>Culicidae</taxon>
        <taxon>Anophelinae</taxon>
        <taxon>Anopheles</taxon>
    </lineage>
</organism>
<keyword evidence="2" id="KW-1133">Transmembrane helix</keyword>
<name>A0A182QKT4_9DIPT</name>
<feature type="region of interest" description="Disordered" evidence="1">
    <location>
        <begin position="676"/>
        <end position="706"/>
    </location>
</feature>
<sequence>MNAGARLCGVRRKDSPVIRYLCVAGVVLQFQLHRGRSVQLREVTTGAAVTAATVGLSKRQAVVRFGLGAHGRLERRRTRWLLCVRLMLLQLELLVGETKLRNGIVRFRRGFTSSIRQRYGRVSRILLLLLLLLLCLSLPPDEHMLPPLFDSSESVSLLSVCASSSCGDCCCCWCSFRFSSSCCCFSRLMREWRFLMLSSDWRSLSPASSDRRTSAVSELSISSKSSPLCSLSSIDFSNSSKCCSEMRFSASRKFDMSGGEVLALVVAAVEPPALTTVGRKGLSSGRWRIISSSSPPVNVPLRGQRLNVRPYGTAGGGVIAPEPGSSWSCVKLSNRTLSSSPLMTVRLRTNVLYPFPAPPAAPPSCSLSTIPNVLFMTACLPPPFIGVGASNVCSLIGGETMSPAVRSGPSSPPSIRGISPKVWKLRGRDISYVPPAGTRSDATAVGKWYVSFIATVAVTTVASAAVTCSLSALYGTGGCGGDTVDPSSSNEDRYDEPPTVATRTPPPPLPLSYEFCIVLTPDTFSIACRSVREMLQSFLTFPPTFGSSPAFSRQPTLLKSPLVMRLLLILSFAEYSIEFMIEQGGETSFSQLRCISSRLPVVDVARADVAMDDGVTGPPICTLPGVEPLPPPPLPSLLKLWLSRMCPALKVLLLLLLLLGLHQTVVAAVLLWPRPTPPPPPMSGKRRGVCLGHRAPQDRPPSGGKK</sequence>
<dbReference type="EMBL" id="AXCN02000367">
    <property type="status" value="NOT_ANNOTATED_CDS"/>
    <property type="molecule type" value="Genomic_DNA"/>
</dbReference>
<evidence type="ECO:0000313" key="4">
    <source>
        <dbReference type="Proteomes" id="UP000075886"/>
    </source>
</evidence>
<keyword evidence="2" id="KW-0812">Transmembrane</keyword>
<feature type="region of interest" description="Disordered" evidence="1">
    <location>
        <begin position="481"/>
        <end position="503"/>
    </location>
</feature>
<proteinExistence type="predicted"/>
<dbReference type="EnsemblMetazoa" id="AFAF012231-RA">
    <property type="protein sequence ID" value="AFAF012231-PA"/>
    <property type="gene ID" value="AFAF012231"/>
</dbReference>